<comment type="caution">
    <text evidence="12">The sequence shown here is derived from an EMBL/GenBank/DDBJ whole genome shotgun (WGS) entry which is preliminary data.</text>
</comment>
<name>A0ABD0LJK6_9CAEN</name>
<feature type="transmembrane region" description="Helical" evidence="10">
    <location>
        <begin position="38"/>
        <end position="59"/>
    </location>
</feature>
<evidence type="ECO:0000256" key="5">
    <source>
        <dbReference type="ARBA" id="ARBA00023040"/>
    </source>
</evidence>
<feature type="transmembrane region" description="Helical" evidence="10">
    <location>
        <begin position="6"/>
        <end position="26"/>
    </location>
</feature>
<dbReference type="GO" id="GO:0005886">
    <property type="term" value="C:plasma membrane"/>
    <property type="evidence" value="ECO:0007669"/>
    <property type="project" value="UniProtKB-SubCell"/>
</dbReference>
<feature type="transmembrane region" description="Helical" evidence="10">
    <location>
        <begin position="122"/>
        <end position="141"/>
    </location>
</feature>
<feature type="domain" description="G-protein coupled receptors family 1 profile" evidence="11">
    <location>
        <begin position="1"/>
        <end position="188"/>
    </location>
</feature>
<dbReference type="Pfam" id="PF00001">
    <property type="entry name" value="7tm_1"/>
    <property type="match status" value="1"/>
</dbReference>
<keyword evidence="13" id="KW-1185">Reference proteome</keyword>
<feature type="transmembrane region" description="Helical" evidence="10">
    <location>
        <begin position="79"/>
        <end position="101"/>
    </location>
</feature>
<dbReference type="PROSITE" id="PS50262">
    <property type="entry name" value="G_PROTEIN_RECEP_F1_2"/>
    <property type="match status" value="1"/>
</dbReference>
<reference evidence="12 13" key="1">
    <citation type="journal article" date="2023" name="Sci. Data">
        <title>Genome assembly of the Korean intertidal mud-creeper Batillaria attramentaria.</title>
        <authorList>
            <person name="Patra A.K."/>
            <person name="Ho P.T."/>
            <person name="Jun S."/>
            <person name="Lee S.J."/>
            <person name="Kim Y."/>
            <person name="Won Y.J."/>
        </authorList>
    </citation>
    <scope>NUCLEOTIDE SEQUENCE [LARGE SCALE GENOMIC DNA]</scope>
    <source>
        <strain evidence="12">Wonlab-2016</strain>
    </source>
</reference>
<dbReference type="PRINTS" id="PR00237">
    <property type="entry name" value="GPCRRHODOPSN"/>
</dbReference>
<comment type="subcellular location">
    <subcellularLocation>
        <location evidence="1">Cell membrane</location>
        <topology evidence="1">Multi-pass membrane protein</topology>
    </subcellularLocation>
</comment>
<dbReference type="CDD" id="cd00637">
    <property type="entry name" value="7tm_classA_rhodopsin-like"/>
    <property type="match status" value="1"/>
</dbReference>
<dbReference type="SUPFAM" id="SSF81321">
    <property type="entry name" value="Family A G protein-coupled receptor-like"/>
    <property type="match status" value="1"/>
</dbReference>
<protein>
    <recommendedName>
        <fullName evidence="11">G-protein coupled receptors family 1 profile domain-containing protein</fullName>
    </recommendedName>
</protein>
<evidence type="ECO:0000256" key="7">
    <source>
        <dbReference type="ARBA" id="ARBA00023170"/>
    </source>
</evidence>
<dbReference type="GO" id="GO:0004930">
    <property type="term" value="F:G protein-coupled receptor activity"/>
    <property type="evidence" value="ECO:0007669"/>
    <property type="project" value="UniProtKB-KW"/>
</dbReference>
<keyword evidence="7" id="KW-0675">Receptor</keyword>
<dbReference type="AlphaFoldDB" id="A0ABD0LJK6"/>
<evidence type="ECO:0000256" key="10">
    <source>
        <dbReference type="SAM" id="Phobius"/>
    </source>
</evidence>
<evidence type="ECO:0000256" key="9">
    <source>
        <dbReference type="SAM" id="MobiDB-lite"/>
    </source>
</evidence>
<dbReference type="EMBL" id="JACVVK020000042">
    <property type="protein sequence ID" value="KAK7499699.1"/>
    <property type="molecule type" value="Genomic_DNA"/>
</dbReference>
<keyword evidence="3 10" id="KW-0812">Transmembrane</keyword>
<sequence>YLETGAGFVSAYHLVVLSVLRGILLTSRGRNPPTPAQTLACVVVLWVIALLAAIPFLMNKTEIQGYCHYTAEADIEKDLWMVNAFSCFVPVALIFGIYLLAHIMGKRYFEDSYSPKEKQMSRLVTTIVVVFLVCQLPYRILDLHLYYREVKAAHMEFPDPDAMESLYIARNYLLCLMMADKAARPIIYSKLAPDLAEAFDEVINCTLCHRYYTRGRHPQSRAAQPNHTDRLPSTASNAPLTGCSDEIKNEAEIIPL</sequence>
<organism evidence="12 13">
    <name type="scientific">Batillaria attramentaria</name>
    <dbReference type="NCBI Taxonomy" id="370345"/>
    <lineage>
        <taxon>Eukaryota</taxon>
        <taxon>Metazoa</taxon>
        <taxon>Spiralia</taxon>
        <taxon>Lophotrochozoa</taxon>
        <taxon>Mollusca</taxon>
        <taxon>Gastropoda</taxon>
        <taxon>Caenogastropoda</taxon>
        <taxon>Sorbeoconcha</taxon>
        <taxon>Cerithioidea</taxon>
        <taxon>Batillariidae</taxon>
        <taxon>Batillaria</taxon>
    </lineage>
</organism>
<evidence type="ECO:0000256" key="8">
    <source>
        <dbReference type="ARBA" id="ARBA00023224"/>
    </source>
</evidence>
<evidence type="ECO:0000313" key="13">
    <source>
        <dbReference type="Proteomes" id="UP001519460"/>
    </source>
</evidence>
<dbReference type="Gene3D" id="1.20.1070.10">
    <property type="entry name" value="Rhodopsin 7-helix transmembrane proteins"/>
    <property type="match status" value="1"/>
</dbReference>
<evidence type="ECO:0000259" key="11">
    <source>
        <dbReference type="PROSITE" id="PS50262"/>
    </source>
</evidence>
<keyword evidence="5" id="KW-0297">G-protein coupled receptor</keyword>
<evidence type="ECO:0000256" key="2">
    <source>
        <dbReference type="ARBA" id="ARBA00022475"/>
    </source>
</evidence>
<evidence type="ECO:0000256" key="4">
    <source>
        <dbReference type="ARBA" id="ARBA00022989"/>
    </source>
</evidence>
<dbReference type="Proteomes" id="UP001519460">
    <property type="component" value="Unassembled WGS sequence"/>
</dbReference>
<keyword evidence="4 10" id="KW-1133">Transmembrane helix</keyword>
<evidence type="ECO:0000313" key="12">
    <source>
        <dbReference type="EMBL" id="KAK7499699.1"/>
    </source>
</evidence>
<feature type="non-terminal residue" evidence="12">
    <location>
        <position position="1"/>
    </location>
</feature>
<keyword evidence="6 10" id="KW-0472">Membrane</keyword>
<keyword evidence="8" id="KW-0807">Transducer</keyword>
<dbReference type="InterPro" id="IPR017452">
    <property type="entry name" value="GPCR_Rhodpsn_7TM"/>
</dbReference>
<feature type="region of interest" description="Disordered" evidence="9">
    <location>
        <begin position="218"/>
        <end position="241"/>
    </location>
</feature>
<feature type="compositionally biased region" description="Polar residues" evidence="9">
    <location>
        <begin position="221"/>
        <end position="239"/>
    </location>
</feature>
<dbReference type="PANTHER" id="PTHR24230:SF75">
    <property type="entry name" value="RELAXIN FAMILY PEPTIDE RECEPTOR 3"/>
    <property type="match status" value="1"/>
</dbReference>
<dbReference type="PANTHER" id="PTHR24230">
    <property type="entry name" value="G-PROTEIN COUPLED RECEPTOR"/>
    <property type="match status" value="1"/>
</dbReference>
<evidence type="ECO:0000256" key="1">
    <source>
        <dbReference type="ARBA" id="ARBA00004651"/>
    </source>
</evidence>
<evidence type="ECO:0000256" key="6">
    <source>
        <dbReference type="ARBA" id="ARBA00023136"/>
    </source>
</evidence>
<dbReference type="InterPro" id="IPR000276">
    <property type="entry name" value="GPCR_Rhodpsn"/>
</dbReference>
<evidence type="ECO:0000256" key="3">
    <source>
        <dbReference type="ARBA" id="ARBA00022692"/>
    </source>
</evidence>
<gene>
    <name evidence="12" type="ORF">BaRGS_00009040</name>
</gene>
<proteinExistence type="predicted"/>
<keyword evidence="2" id="KW-1003">Cell membrane</keyword>
<accession>A0ABD0LJK6</accession>